<sequence>MASATTTPQFAIVRTADQPGPRHQRQQQATRPQPRDKLNSSPTSSQSSCRSQTPSAASSALAICSRASRRCMILRMCSGWFQTSGAWIS</sequence>
<evidence type="ECO:0000313" key="2">
    <source>
        <dbReference type="EMBL" id="QSS55020.1"/>
    </source>
</evidence>
<accession>A0A8A1LNM5</accession>
<reference evidence="2" key="1">
    <citation type="submission" date="2021-01" db="EMBL/GenBank/DDBJ databases">
        <title>Chromosome-level genome assembly of a human fungal pathogen reveals clustering of transcriptionally co-regulated genes.</title>
        <authorList>
            <person name="Voorhies M."/>
            <person name="Cohen S."/>
            <person name="Shea T.P."/>
            <person name="Petrus S."/>
            <person name="Munoz J.F."/>
            <person name="Poplawski S."/>
            <person name="Goldman W.E."/>
            <person name="Michael T."/>
            <person name="Cuomo C.A."/>
            <person name="Sil A."/>
            <person name="Beyhan S."/>
        </authorList>
    </citation>
    <scope>NUCLEOTIDE SEQUENCE</scope>
    <source>
        <strain evidence="2">H88</strain>
    </source>
</reference>
<dbReference type="Proteomes" id="UP000663419">
    <property type="component" value="Chromosome 4"/>
</dbReference>
<evidence type="ECO:0000313" key="3">
    <source>
        <dbReference type="Proteomes" id="UP000663419"/>
    </source>
</evidence>
<protein>
    <submittedName>
        <fullName evidence="2">Uncharacterized protein</fullName>
    </submittedName>
</protein>
<organism evidence="2 3">
    <name type="scientific">Ajellomyces capsulatus (strain H88)</name>
    <name type="common">Darling's disease fungus</name>
    <name type="synonym">Histoplasma capsulatum</name>
    <dbReference type="NCBI Taxonomy" id="544711"/>
    <lineage>
        <taxon>Eukaryota</taxon>
        <taxon>Fungi</taxon>
        <taxon>Dikarya</taxon>
        <taxon>Ascomycota</taxon>
        <taxon>Pezizomycotina</taxon>
        <taxon>Eurotiomycetes</taxon>
        <taxon>Eurotiomycetidae</taxon>
        <taxon>Onygenales</taxon>
        <taxon>Ajellomycetaceae</taxon>
        <taxon>Histoplasma</taxon>
    </lineage>
</organism>
<evidence type="ECO:0000256" key="1">
    <source>
        <dbReference type="SAM" id="MobiDB-lite"/>
    </source>
</evidence>
<gene>
    <name evidence="2" type="ORF">I7I53_02776</name>
</gene>
<feature type="compositionally biased region" description="Low complexity" evidence="1">
    <location>
        <begin position="40"/>
        <end position="55"/>
    </location>
</feature>
<proteinExistence type="predicted"/>
<name>A0A8A1LNM5_AJEC8</name>
<dbReference type="VEuPathDB" id="FungiDB:I7I53_02776"/>
<dbReference type="AlphaFoldDB" id="A0A8A1LNM5"/>
<dbReference type="EMBL" id="CP069105">
    <property type="protein sequence ID" value="QSS55020.1"/>
    <property type="molecule type" value="Genomic_DNA"/>
</dbReference>
<feature type="region of interest" description="Disordered" evidence="1">
    <location>
        <begin position="1"/>
        <end position="58"/>
    </location>
</feature>